<feature type="compositionally biased region" description="Polar residues" evidence="1">
    <location>
        <begin position="12"/>
        <end position="24"/>
    </location>
</feature>
<evidence type="ECO:0000256" key="1">
    <source>
        <dbReference type="SAM" id="MobiDB-lite"/>
    </source>
</evidence>
<reference evidence="2" key="1">
    <citation type="submission" date="2022-02" db="EMBL/GenBank/DDBJ databases">
        <authorList>
            <person name="Henning P.M."/>
            <person name="McCubbin A.G."/>
            <person name="Shore J.S."/>
        </authorList>
    </citation>
    <scope>NUCLEOTIDE SEQUENCE</scope>
    <source>
        <strain evidence="2">F60SS</strain>
        <tissue evidence="2">Leaves</tissue>
    </source>
</reference>
<protein>
    <submittedName>
        <fullName evidence="2">Uncharacterized protein</fullName>
    </submittedName>
</protein>
<evidence type="ECO:0000313" key="3">
    <source>
        <dbReference type="Proteomes" id="UP001141552"/>
    </source>
</evidence>
<reference evidence="2" key="2">
    <citation type="journal article" date="2023" name="Plants (Basel)">
        <title>Annotation of the Turnera subulata (Passifloraceae) Draft Genome Reveals the S-Locus Evolved after the Divergence of Turneroideae from Passifloroideae in a Stepwise Manner.</title>
        <authorList>
            <person name="Henning P.M."/>
            <person name="Roalson E.H."/>
            <person name="Mir W."/>
            <person name="McCubbin A.G."/>
            <person name="Shore J.S."/>
        </authorList>
    </citation>
    <scope>NUCLEOTIDE SEQUENCE</scope>
    <source>
        <strain evidence="2">F60SS</strain>
    </source>
</reference>
<dbReference type="EMBL" id="JAKUCV010003731">
    <property type="protein sequence ID" value="KAJ4837796.1"/>
    <property type="molecule type" value="Genomic_DNA"/>
</dbReference>
<dbReference type="AlphaFoldDB" id="A0A9Q0JCN7"/>
<comment type="caution">
    <text evidence="2">The sequence shown here is derived from an EMBL/GenBank/DDBJ whole genome shotgun (WGS) entry which is preliminary data.</text>
</comment>
<dbReference type="Proteomes" id="UP001141552">
    <property type="component" value="Unassembled WGS sequence"/>
</dbReference>
<feature type="compositionally biased region" description="Basic and acidic residues" evidence="1">
    <location>
        <begin position="1"/>
        <end position="10"/>
    </location>
</feature>
<name>A0A9Q0JCN7_9ROSI</name>
<sequence length="132" mass="15014">MYLSVDRVEPSRQPSEATNGQSTRRWCAGKRRRSIGKAKPHHIARSVPKDLVYLEANWIGRRSRLMPVKETTGKKRIKSGKEQHLISVTTVKNASPQLSRQEVEADPVGEASKIFSQQGHSIFNFKIDIHLR</sequence>
<feature type="compositionally biased region" description="Basic residues" evidence="1">
    <location>
        <begin position="27"/>
        <end position="42"/>
    </location>
</feature>
<keyword evidence="3" id="KW-1185">Reference proteome</keyword>
<proteinExistence type="predicted"/>
<feature type="region of interest" description="Disordered" evidence="1">
    <location>
        <begin position="1"/>
        <end position="42"/>
    </location>
</feature>
<evidence type="ECO:0000313" key="2">
    <source>
        <dbReference type="EMBL" id="KAJ4837796.1"/>
    </source>
</evidence>
<organism evidence="2 3">
    <name type="scientific">Turnera subulata</name>
    <dbReference type="NCBI Taxonomy" id="218843"/>
    <lineage>
        <taxon>Eukaryota</taxon>
        <taxon>Viridiplantae</taxon>
        <taxon>Streptophyta</taxon>
        <taxon>Embryophyta</taxon>
        <taxon>Tracheophyta</taxon>
        <taxon>Spermatophyta</taxon>
        <taxon>Magnoliopsida</taxon>
        <taxon>eudicotyledons</taxon>
        <taxon>Gunneridae</taxon>
        <taxon>Pentapetalae</taxon>
        <taxon>rosids</taxon>
        <taxon>fabids</taxon>
        <taxon>Malpighiales</taxon>
        <taxon>Passifloraceae</taxon>
        <taxon>Turnera</taxon>
    </lineage>
</organism>
<accession>A0A9Q0JCN7</accession>
<gene>
    <name evidence="2" type="ORF">Tsubulata_046535</name>
</gene>